<dbReference type="EMBL" id="CP062983">
    <property type="protein sequence ID" value="QPC84137.1"/>
    <property type="molecule type" value="Genomic_DNA"/>
</dbReference>
<keyword evidence="1" id="KW-1133">Transmembrane helix</keyword>
<evidence type="ECO:0000256" key="1">
    <source>
        <dbReference type="SAM" id="Phobius"/>
    </source>
</evidence>
<dbReference type="RefSeq" id="WP_195172201.1">
    <property type="nucleotide sequence ID" value="NZ_CP062983.1"/>
</dbReference>
<feature type="transmembrane region" description="Helical" evidence="1">
    <location>
        <begin position="132"/>
        <end position="156"/>
    </location>
</feature>
<sequence>MNPIKQLILYIPHAKLAFFSAVIVTVGSLLGFIGVGQIYSDIHARALLEAMAPTVRTLCFAIITSMSTIVSLLLTLIGLSRRWDHEFDQEFYIFLRLITTIGGMTLSIAALLLLFLSIPLTENQQLQTWFGIAYYIVVFASSFITGATISVIVALYQMIMGLIDMVTPTEKTEP</sequence>
<reference evidence="2 3" key="1">
    <citation type="submission" date="2020-02" db="EMBL/GenBank/DDBJ databases">
        <authorList>
            <person name="Zheng R.K."/>
            <person name="Sun C.M."/>
        </authorList>
    </citation>
    <scope>NUCLEOTIDE SEQUENCE [LARGE SCALE GENOMIC DNA]</scope>
    <source>
        <strain evidence="3">rifampicinis</strain>
    </source>
</reference>
<evidence type="ECO:0000313" key="3">
    <source>
        <dbReference type="Proteomes" id="UP000594468"/>
    </source>
</evidence>
<dbReference type="AlphaFoldDB" id="A0A7S8EBZ2"/>
<feature type="transmembrane region" description="Helical" evidence="1">
    <location>
        <begin position="16"/>
        <end position="35"/>
    </location>
</feature>
<feature type="transmembrane region" description="Helical" evidence="1">
    <location>
        <begin position="91"/>
        <end position="120"/>
    </location>
</feature>
<organism evidence="2 3">
    <name type="scientific">Phototrophicus methaneseepsis</name>
    <dbReference type="NCBI Taxonomy" id="2710758"/>
    <lineage>
        <taxon>Bacteria</taxon>
        <taxon>Bacillati</taxon>
        <taxon>Chloroflexota</taxon>
        <taxon>Candidatus Thermofontia</taxon>
        <taxon>Phototrophicales</taxon>
        <taxon>Phototrophicaceae</taxon>
        <taxon>Phototrophicus</taxon>
    </lineage>
</organism>
<keyword evidence="3" id="KW-1185">Reference proteome</keyword>
<gene>
    <name evidence="2" type="ORF">G4Y79_07125</name>
</gene>
<protein>
    <submittedName>
        <fullName evidence="2">Uncharacterized protein</fullName>
    </submittedName>
</protein>
<proteinExistence type="predicted"/>
<keyword evidence="1" id="KW-0812">Transmembrane</keyword>
<accession>A0A7S8EBZ2</accession>
<keyword evidence="1" id="KW-0472">Membrane</keyword>
<evidence type="ECO:0000313" key="2">
    <source>
        <dbReference type="EMBL" id="QPC84137.1"/>
    </source>
</evidence>
<dbReference type="Proteomes" id="UP000594468">
    <property type="component" value="Chromosome"/>
</dbReference>
<name>A0A7S8EBZ2_9CHLR</name>
<dbReference type="KEGG" id="pmet:G4Y79_07125"/>
<feature type="transmembrane region" description="Helical" evidence="1">
    <location>
        <begin position="55"/>
        <end position="79"/>
    </location>
</feature>